<dbReference type="GO" id="GO:0032440">
    <property type="term" value="F:2-alkenal reductase [NAD(P)H] activity"/>
    <property type="evidence" value="ECO:0007669"/>
    <property type="project" value="TreeGrafter"/>
</dbReference>
<dbReference type="Proteomes" id="UP000015105">
    <property type="component" value="Chromosome 4D"/>
</dbReference>
<dbReference type="PANTHER" id="PTHR43205:SF23">
    <property type="entry name" value="OXIDOREDUCTASE P1, PUTATIVE, EXPRESSED-RELATED"/>
    <property type="match status" value="1"/>
</dbReference>
<reference evidence="3" key="5">
    <citation type="journal article" date="2021" name="G3 (Bethesda)">
        <title>Aegilops tauschii genome assembly Aet v5.0 features greater sequence contiguity and improved annotation.</title>
        <authorList>
            <person name="Wang L."/>
            <person name="Zhu T."/>
            <person name="Rodriguez J.C."/>
            <person name="Deal K.R."/>
            <person name="Dubcovsky J."/>
            <person name="McGuire P.E."/>
            <person name="Lux T."/>
            <person name="Spannagl M."/>
            <person name="Mayer K.F.X."/>
            <person name="Baldrich P."/>
            <person name="Meyers B.C."/>
            <person name="Huo N."/>
            <person name="Gu Y.Q."/>
            <person name="Zhou H."/>
            <person name="Devos K.M."/>
            <person name="Bennetzen J.L."/>
            <person name="Unver T."/>
            <person name="Budak H."/>
            <person name="Gulick P.J."/>
            <person name="Galiba G."/>
            <person name="Kalapos B."/>
            <person name="Nelson D.R."/>
            <person name="Li P."/>
            <person name="You F.M."/>
            <person name="Luo M.C."/>
            <person name="Dvorak J."/>
        </authorList>
    </citation>
    <scope>NUCLEOTIDE SEQUENCE [LARGE SCALE GENOMIC DNA]</scope>
    <source>
        <strain evidence="3">cv. AL8/78</strain>
    </source>
</reference>
<evidence type="ECO:0000259" key="2">
    <source>
        <dbReference type="Pfam" id="PF16884"/>
    </source>
</evidence>
<dbReference type="AlphaFoldDB" id="A0A453HFH6"/>
<sequence>MADHGDEMTTNKKVVLRRYVTGYPTAEDMEVVVTSHVRLRVPEGSTAAVVVKNLYLSCDPWMRGRMSKHDDGDAVPAEDFVLGEALVNFTVGEVLDSTHPEFDAGDLVWGMSAWEEYTLITQTEGLFKINHPELPLSHYTGVLGE</sequence>
<organism evidence="3 4">
    <name type="scientific">Aegilops tauschii subsp. strangulata</name>
    <name type="common">Goatgrass</name>
    <dbReference type="NCBI Taxonomy" id="200361"/>
    <lineage>
        <taxon>Eukaryota</taxon>
        <taxon>Viridiplantae</taxon>
        <taxon>Streptophyta</taxon>
        <taxon>Embryophyta</taxon>
        <taxon>Tracheophyta</taxon>
        <taxon>Spermatophyta</taxon>
        <taxon>Magnoliopsida</taxon>
        <taxon>Liliopsida</taxon>
        <taxon>Poales</taxon>
        <taxon>Poaceae</taxon>
        <taxon>BOP clade</taxon>
        <taxon>Pooideae</taxon>
        <taxon>Triticodae</taxon>
        <taxon>Triticeae</taxon>
        <taxon>Triticinae</taxon>
        <taxon>Aegilops</taxon>
    </lineage>
</organism>
<keyword evidence="1" id="KW-0560">Oxidoreductase</keyword>
<reference evidence="3" key="3">
    <citation type="journal article" date="2017" name="Nature">
        <title>Genome sequence of the progenitor of the wheat D genome Aegilops tauschii.</title>
        <authorList>
            <person name="Luo M.C."/>
            <person name="Gu Y.Q."/>
            <person name="Puiu D."/>
            <person name="Wang H."/>
            <person name="Twardziok S.O."/>
            <person name="Deal K.R."/>
            <person name="Huo N."/>
            <person name="Zhu T."/>
            <person name="Wang L."/>
            <person name="Wang Y."/>
            <person name="McGuire P.E."/>
            <person name="Liu S."/>
            <person name="Long H."/>
            <person name="Ramasamy R.K."/>
            <person name="Rodriguez J.C."/>
            <person name="Van S.L."/>
            <person name="Yuan L."/>
            <person name="Wang Z."/>
            <person name="Xia Z."/>
            <person name="Xiao L."/>
            <person name="Anderson O.D."/>
            <person name="Ouyang S."/>
            <person name="Liang Y."/>
            <person name="Zimin A.V."/>
            <person name="Pertea G."/>
            <person name="Qi P."/>
            <person name="Bennetzen J.L."/>
            <person name="Dai X."/>
            <person name="Dawson M.W."/>
            <person name="Muller H.G."/>
            <person name="Kugler K."/>
            <person name="Rivarola-Duarte L."/>
            <person name="Spannagl M."/>
            <person name="Mayer K.F.X."/>
            <person name="Lu F.H."/>
            <person name="Bevan M.W."/>
            <person name="Leroy P."/>
            <person name="Li P."/>
            <person name="You F.M."/>
            <person name="Sun Q."/>
            <person name="Liu Z."/>
            <person name="Lyons E."/>
            <person name="Wicker T."/>
            <person name="Salzberg S.L."/>
            <person name="Devos K.M."/>
            <person name="Dvorak J."/>
        </authorList>
    </citation>
    <scope>NUCLEOTIDE SEQUENCE [LARGE SCALE GENOMIC DNA]</scope>
    <source>
        <strain evidence="3">cv. AL8/78</strain>
    </source>
</reference>
<dbReference type="Gramene" id="AET4Gv20176600.4">
    <property type="protein sequence ID" value="AET4Gv20176600.4"/>
    <property type="gene ID" value="AET4Gv20176600"/>
</dbReference>
<dbReference type="SUPFAM" id="SSF50129">
    <property type="entry name" value="GroES-like"/>
    <property type="match status" value="1"/>
</dbReference>
<dbReference type="InterPro" id="IPR045010">
    <property type="entry name" value="MDR_fam"/>
</dbReference>
<dbReference type="PANTHER" id="PTHR43205">
    <property type="entry name" value="PROSTAGLANDIN REDUCTASE"/>
    <property type="match status" value="1"/>
</dbReference>
<dbReference type="Pfam" id="PF16884">
    <property type="entry name" value="ADH_N_2"/>
    <property type="match status" value="1"/>
</dbReference>
<dbReference type="EnsemblPlants" id="AET4Gv20176600.4">
    <property type="protein sequence ID" value="AET4Gv20176600.4"/>
    <property type="gene ID" value="AET4Gv20176600"/>
</dbReference>
<evidence type="ECO:0000313" key="3">
    <source>
        <dbReference type="EnsemblPlants" id="AET4Gv20176600.4"/>
    </source>
</evidence>
<reference evidence="3" key="4">
    <citation type="submission" date="2019-03" db="UniProtKB">
        <authorList>
            <consortium name="EnsemblPlants"/>
        </authorList>
    </citation>
    <scope>IDENTIFICATION</scope>
</reference>
<name>A0A453HFH6_AEGTS</name>
<keyword evidence="4" id="KW-1185">Reference proteome</keyword>
<evidence type="ECO:0000256" key="1">
    <source>
        <dbReference type="ARBA" id="ARBA00023002"/>
    </source>
</evidence>
<proteinExistence type="predicted"/>
<feature type="domain" description="Oxidoreductase N-terminal" evidence="2">
    <location>
        <begin position="12"/>
        <end position="129"/>
    </location>
</feature>
<accession>A0A453HFH6</accession>
<reference evidence="4" key="1">
    <citation type="journal article" date="2014" name="Science">
        <title>Ancient hybridizations among the ancestral genomes of bread wheat.</title>
        <authorList>
            <consortium name="International Wheat Genome Sequencing Consortium,"/>
            <person name="Marcussen T."/>
            <person name="Sandve S.R."/>
            <person name="Heier L."/>
            <person name="Spannagl M."/>
            <person name="Pfeifer M."/>
            <person name="Jakobsen K.S."/>
            <person name="Wulff B.B."/>
            <person name="Steuernagel B."/>
            <person name="Mayer K.F."/>
            <person name="Olsen O.A."/>
        </authorList>
    </citation>
    <scope>NUCLEOTIDE SEQUENCE [LARGE SCALE GENOMIC DNA]</scope>
    <source>
        <strain evidence="4">cv. AL8/78</strain>
    </source>
</reference>
<dbReference type="InterPro" id="IPR011032">
    <property type="entry name" value="GroES-like_sf"/>
</dbReference>
<dbReference type="InterPro" id="IPR041694">
    <property type="entry name" value="ADH_N_2"/>
</dbReference>
<dbReference type="Gene3D" id="3.90.180.10">
    <property type="entry name" value="Medium-chain alcohol dehydrogenases, catalytic domain"/>
    <property type="match status" value="1"/>
</dbReference>
<reference evidence="4" key="2">
    <citation type="journal article" date="2017" name="Nat. Plants">
        <title>The Aegilops tauschii genome reveals multiple impacts of transposons.</title>
        <authorList>
            <person name="Zhao G."/>
            <person name="Zou C."/>
            <person name="Li K."/>
            <person name="Wang K."/>
            <person name="Li T."/>
            <person name="Gao L."/>
            <person name="Zhang X."/>
            <person name="Wang H."/>
            <person name="Yang Z."/>
            <person name="Liu X."/>
            <person name="Jiang W."/>
            <person name="Mao L."/>
            <person name="Kong X."/>
            <person name="Jiao Y."/>
            <person name="Jia J."/>
        </authorList>
    </citation>
    <scope>NUCLEOTIDE SEQUENCE [LARGE SCALE GENOMIC DNA]</scope>
    <source>
        <strain evidence="4">cv. AL8/78</strain>
    </source>
</reference>
<evidence type="ECO:0000313" key="4">
    <source>
        <dbReference type="Proteomes" id="UP000015105"/>
    </source>
</evidence>
<protein>
    <recommendedName>
        <fullName evidence="2">Oxidoreductase N-terminal domain-containing protein</fullName>
    </recommendedName>
</protein>